<dbReference type="Gene3D" id="3.40.630.30">
    <property type="match status" value="1"/>
</dbReference>
<keyword evidence="18" id="KW-1185">Reference proteome</keyword>
<keyword evidence="7 15" id="KW-0963">Cytoplasm</keyword>
<evidence type="ECO:0000256" key="12">
    <source>
        <dbReference type="ARBA" id="ARBA00029736"/>
    </source>
</evidence>
<dbReference type="InterPro" id="IPR016009">
    <property type="entry name" value="tRNA_MeTrfase_TRMD/TRM10"/>
</dbReference>
<evidence type="ECO:0000256" key="5">
    <source>
        <dbReference type="ARBA" id="ARBA00012807"/>
    </source>
</evidence>
<evidence type="ECO:0000313" key="17">
    <source>
        <dbReference type="EMBL" id="OAP85371.1"/>
    </source>
</evidence>
<dbReference type="PROSITE" id="PS51186">
    <property type="entry name" value="GNAT"/>
    <property type="match status" value="1"/>
</dbReference>
<organism evidence="17 18">
    <name type="scientific">Peptidiphaga gingivicola</name>
    <dbReference type="NCBI Taxonomy" id="2741497"/>
    <lineage>
        <taxon>Bacteria</taxon>
        <taxon>Bacillati</taxon>
        <taxon>Actinomycetota</taxon>
        <taxon>Actinomycetes</taxon>
        <taxon>Actinomycetales</taxon>
        <taxon>Actinomycetaceae</taxon>
        <taxon>Peptidiphaga</taxon>
    </lineage>
</organism>
<evidence type="ECO:0000256" key="9">
    <source>
        <dbReference type="ARBA" id="ARBA00022679"/>
    </source>
</evidence>
<feature type="binding site" evidence="15">
    <location>
        <begin position="140"/>
        <end position="145"/>
    </location>
    <ligand>
        <name>S-adenosyl-L-methionine</name>
        <dbReference type="ChEBI" id="CHEBI:59789"/>
    </ligand>
</feature>
<dbReference type="InterPro" id="IPR023148">
    <property type="entry name" value="tRNA_m1G_MeTrfase_C_sf"/>
</dbReference>
<dbReference type="InterPro" id="IPR029028">
    <property type="entry name" value="Alpha/beta_knot_MTases"/>
</dbReference>
<dbReference type="InterPro" id="IPR016181">
    <property type="entry name" value="Acyl_CoA_acyltransferase"/>
</dbReference>
<dbReference type="RefSeq" id="WP_064231965.1">
    <property type="nucleotide sequence ID" value="NZ_LVZK01000003.1"/>
</dbReference>
<dbReference type="STRING" id="1823756.A4H34_09770"/>
<accession>A0A179B2Q8</accession>
<keyword evidence="11 15" id="KW-0819">tRNA processing</keyword>
<dbReference type="InterPro" id="IPR002649">
    <property type="entry name" value="tRNA_m1G_MeTrfase_TrmD"/>
</dbReference>
<evidence type="ECO:0000256" key="1">
    <source>
        <dbReference type="ARBA" id="ARBA00002634"/>
    </source>
</evidence>
<proteinExistence type="inferred from homology"/>
<dbReference type="HAMAP" id="MF_00605">
    <property type="entry name" value="TrmD"/>
    <property type="match status" value="1"/>
</dbReference>
<evidence type="ECO:0000256" key="14">
    <source>
        <dbReference type="ARBA" id="ARBA00047783"/>
    </source>
</evidence>
<comment type="caution">
    <text evidence="17">The sequence shown here is derived from an EMBL/GenBank/DDBJ whole genome shotgun (WGS) entry which is preliminary data.</text>
</comment>
<dbReference type="GO" id="GO:0002939">
    <property type="term" value="P:tRNA N1-guanine methylation"/>
    <property type="evidence" value="ECO:0007669"/>
    <property type="project" value="TreeGrafter"/>
</dbReference>
<evidence type="ECO:0000313" key="18">
    <source>
        <dbReference type="Proteomes" id="UP000078368"/>
    </source>
</evidence>
<dbReference type="InterPro" id="IPR000182">
    <property type="entry name" value="GNAT_dom"/>
</dbReference>
<dbReference type="GO" id="GO:0005829">
    <property type="term" value="C:cytosol"/>
    <property type="evidence" value="ECO:0007669"/>
    <property type="project" value="TreeGrafter"/>
</dbReference>
<dbReference type="FunFam" id="1.10.1270.20:FF:000002">
    <property type="entry name" value="tRNA (guanine-N(1)-)-methyltransferase"/>
    <property type="match status" value="1"/>
</dbReference>
<comment type="subcellular location">
    <subcellularLocation>
        <location evidence="2 15">Cytoplasm</location>
    </subcellularLocation>
</comment>
<evidence type="ECO:0000256" key="13">
    <source>
        <dbReference type="ARBA" id="ARBA00033392"/>
    </source>
</evidence>
<reference evidence="17 18" key="1">
    <citation type="submission" date="2016-04" db="EMBL/GenBank/DDBJ databases">
        <title>Peptidophaga gingivicola gen. nov., sp. nov., isolated from human subgingival plaque.</title>
        <authorList>
            <person name="Beall C.J."/>
            <person name="Mokrzan E.M."/>
            <person name="Griffen A.L."/>
            <person name="Leys E.J."/>
        </authorList>
    </citation>
    <scope>NUCLEOTIDE SEQUENCE [LARGE SCALE GENOMIC DNA]</scope>
    <source>
        <strain evidence="17 18">BA112</strain>
    </source>
</reference>
<dbReference type="Pfam" id="PF01746">
    <property type="entry name" value="tRNA_m1G_MT"/>
    <property type="match status" value="1"/>
</dbReference>
<keyword evidence="10 15" id="KW-0949">S-adenosyl-L-methionine</keyword>
<comment type="function">
    <text evidence="1 15">Specifically methylates guanosine-37 in various tRNAs.</text>
</comment>
<dbReference type="PANTHER" id="PTHR46417:SF1">
    <property type="entry name" value="TRNA (GUANINE-N(1)-)-METHYLTRANSFERASE"/>
    <property type="match status" value="1"/>
</dbReference>
<dbReference type="Pfam" id="PF00583">
    <property type="entry name" value="Acetyltransf_1"/>
    <property type="match status" value="1"/>
</dbReference>
<dbReference type="NCBIfam" id="TIGR00088">
    <property type="entry name" value="trmD"/>
    <property type="match status" value="1"/>
</dbReference>
<feature type="domain" description="N-acetyltransferase" evidence="16">
    <location>
        <begin position="265"/>
        <end position="454"/>
    </location>
</feature>
<dbReference type="Proteomes" id="UP000078368">
    <property type="component" value="Unassembled WGS sequence"/>
</dbReference>
<sequence length="456" mass="49608">MRIDIISVFPRFFDVLELSLLGKAQERGILDVVAHDLRDWTDDPHRTVDDTPAGGGAGMVMRPDVWGKALDEVIGADAASGDVVLAIPTPAGKPLTQRACEELARAERIVVACGRYEGIDARVASEYAERPGVRVFEYSLGDYVLNGGEVAAVALVEAVGRLLPGMVGNPESLLEESHGVAGLLEYPVYTRPAVWRGREIPEVLTSGNHGAVARWRRDRAIERTIERRPDMIEKINAASLGKKERRALAAHGYLAPAKAAHPARAEVRRAAAADVPGLASLAARTFPDACPKGMPKQDIDAFIAESLGEEHFERYVGDPGCLTMALEVGGKLLGYSLTYLPEDGGVSGADRGAPVDAVVAGRPRRGPLVELSKFYLDRSLRGRGAGSLLWEATRAELEEWAENWPEPYVWLGTNEKNTRARQAYRGLGFEFVGTREFLVGEQNNVDRVFARPIRVA</sequence>
<dbReference type="PANTHER" id="PTHR46417">
    <property type="entry name" value="TRNA (GUANINE-N(1)-)-METHYLTRANSFERASE"/>
    <property type="match status" value="1"/>
</dbReference>
<evidence type="ECO:0000256" key="3">
    <source>
        <dbReference type="ARBA" id="ARBA00007630"/>
    </source>
</evidence>
<gene>
    <name evidence="15" type="primary">trmD</name>
    <name evidence="17" type="ORF">A4H34_09770</name>
</gene>
<protein>
    <recommendedName>
        <fullName evidence="6 15">tRNA (guanine-N(1)-)-methyltransferase</fullName>
        <ecNumber evidence="5 15">2.1.1.228</ecNumber>
    </recommendedName>
    <alternativeName>
        <fullName evidence="12 15">M1G-methyltransferase</fullName>
    </alternativeName>
    <alternativeName>
        <fullName evidence="13 15">tRNA [GM37] methyltransferase</fullName>
    </alternativeName>
</protein>
<dbReference type="InterPro" id="IPR029026">
    <property type="entry name" value="tRNA_m1G_MTases_N"/>
</dbReference>
<dbReference type="SUPFAM" id="SSF75217">
    <property type="entry name" value="alpha/beta knot"/>
    <property type="match status" value="1"/>
</dbReference>
<dbReference type="Gene3D" id="3.40.1280.10">
    <property type="match status" value="1"/>
</dbReference>
<keyword evidence="9 15" id="KW-0808">Transferase</keyword>
<evidence type="ECO:0000259" key="16">
    <source>
        <dbReference type="PROSITE" id="PS51186"/>
    </source>
</evidence>
<evidence type="ECO:0000256" key="8">
    <source>
        <dbReference type="ARBA" id="ARBA00022603"/>
    </source>
</evidence>
<dbReference type="EC" id="2.1.1.228" evidence="5 15"/>
<dbReference type="EMBL" id="LVZK01000003">
    <property type="protein sequence ID" value="OAP85371.1"/>
    <property type="molecule type" value="Genomic_DNA"/>
</dbReference>
<evidence type="ECO:0000256" key="6">
    <source>
        <dbReference type="ARBA" id="ARBA00014679"/>
    </source>
</evidence>
<evidence type="ECO:0000256" key="4">
    <source>
        <dbReference type="ARBA" id="ARBA00011738"/>
    </source>
</evidence>
<dbReference type="GO" id="GO:0052906">
    <property type="term" value="F:tRNA (guanine(37)-N1)-methyltransferase activity"/>
    <property type="evidence" value="ECO:0007669"/>
    <property type="project" value="UniProtKB-UniRule"/>
</dbReference>
<feature type="binding site" evidence="15">
    <location>
        <position position="114"/>
    </location>
    <ligand>
        <name>S-adenosyl-L-methionine</name>
        <dbReference type="ChEBI" id="CHEBI:59789"/>
    </ligand>
</feature>
<name>A0A179B2Q8_9ACTO</name>
<dbReference type="Gene3D" id="1.10.1270.20">
    <property type="entry name" value="tRNA(m1g37)methyltransferase, domain 2"/>
    <property type="match status" value="1"/>
</dbReference>
<dbReference type="GO" id="GO:0016747">
    <property type="term" value="F:acyltransferase activity, transferring groups other than amino-acyl groups"/>
    <property type="evidence" value="ECO:0007669"/>
    <property type="project" value="InterPro"/>
</dbReference>
<evidence type="ECO:0000256" key="2">
    <source>
        <dbReference type="ARBA" id="ARBA00004496"/>
    </source>
</evidence>
<comment type="catalytic activity">
    <reaction evidence="14 15">
        <text>guanosine(37) in tRNA + S-adenosyl-L-methionine = N(1)-methylguanosine(37) in tRNA + S-adenosyl-L-homocysteine + H(+)</text>
        <dbReference type="Rhea" id="RHEA:36899"/>
        <dbReference type="Rhea" id="RHEA-COMP:10145"/>
        <dbReference type="Rhea" id="RHEA-COMP:10147"/>
        <dbReference type="ChEBI" id="CHEBI:15378"/>
        <dbReference type="ChEBI" id="CHEBI:57856"/>
        <dbReference type="ChEBI" id="CHEBI:59789"/>
        <dbReference type="ChEBI" id="CHEBI:73542"/>
        <dbReference type="ChEBI" id="CHEBI:74269"/>
        <dbReference type="EC" id="2.1.1.228"/>
    </reaction>
</comment>
<keyword evidence="8 15" id="KW-0489">Methyltransferase</keyword>
<dbReference type="OrthoDB" id="9807416at2"/>
<comment type="similarity">
    <text evidence="3 15">Belongs to the RNA methyltransferase TrmD family.</text>
</comment>
<dbReference type="NCBIfam" id="NF000648">
    <property type="entry name" value="PRK00026.1"/>
    <property type="match status" value="1"/>
</dbReference>
<evidence type="ECO:0000256" key="10">
    <source>
        <dbReference type="ARBA" id="ARBA00022691"/>
    </source>
</evidence>
<evidence type="ECO:0000256" key="11">
    <source>
        <dbReference type="ARBA" id="ARBA00022694"/>
    </source>
</evidence>
<evidence type="ECO:0000256" key="7">
    <source>
        <dbReference type="ARBA" id="ARBA00022490"/>
    </source>
</evidence>
<comment type="subunit">
    <text evidence="4 15">Homodimer.</text>
</comment>
<dbReference type="AlphaFoldDB" id="A0A179B2Q8"/>
<dbReference type="SUPFAM" id="SSF55729">
    <property type="entry name" value="Acyl-CoA N-acyltransferases (Nat)"/>
    <property type="match status" value="1"/>
</dbReference>
<evidence type="ECO:0000256" key="15">
    <source>
        <dbReference type="HAMAP-Rule" id="MF_00605"/>
    </source>
</evidence>